<keyword evidence="5" id="KW-0548">Nucleotidyltransferase</keyword>
<feature type="region of interest" description="Disordered" evidence="4">
    <location>
        <begin position="1"/>
        <end position="28"/>
    </location>
</feature>
<dbReference type="PANTHER" id="PTHR13213:SF2">
    <property type="entry name" value="MYB-BINDING PROTEIN 1A"/>
    <property type="match status" value="1"/>
</dbReference>
<dbReference type="Pfam" id="PF04931">
    <property type="entry name" value="DNA_pol_phi"/>
    <property type="match status" value="1"/>
</dbReference>
<dbReference type="GO" id="GO:0003887">
    <property type="term" value="F:DNA-directed DNA polymerase activity"/>
    <property type="evidence" value="ECO:0007669"/>
    <property type="project" value="UniProtKB-KW"/>
</dbReference>
<evidence type="ECO:0000256" key="1">
    <source>
        <dbReference type="ARBA" id="ARBA00004123"/>
    </source>
</evidence>
<keyword evidence="6" id="KW-1185">Reference proteome</keyword>
<dbReference type="PANTHER" id="PTHR13213">
    <property type="entry name" value="MYB-BINDING PROTEIN 1A FAMILY MEMBER"/>
    <property type="match status" value="1"/>
</dbReference>
<dbReference type="GO" id="GO:0000182">
    <property type="term" value="F:rDNA binding"/>
    <property type="evidence" value="ECO:0007669"/>
    <property type="project" value="TreeGrafter"/>
</dbReference>
<evidence type="ECO:0000256" key="2">
    <source>
        <dbReference type="ARBA" id="ARBA00006809"/>
    </source>
</evidence>
<dbReference type="EMBL" id="JAWDJX010000019">
    <property type="protein sequence ID" value="KAK3052792.1"/>
    <property type="molecule type" value="Genomic_DNA"/>
</dbReference>
<organism evidence="5 6">
    <name type="scientific">Extremus antarcticus</name>
    <dbReference type="NCBI Taxonomy" id="702011"/>
    <lineage>
        <taxon>Eukaryota</taxon>
        <taxon>Fungi</taxon>
        <taxon>Dikarya</taxon>
        <taxon>Ascomycota</taxon>
        <taxon>Pezizomycotina</taxon>
        <taxon>Dothideomycetes</taxon>
        <taxon>Dothideomycetidae</taxon>
        <taxon>Mycosphaerellales</taxon>
        <taxon>Extremaceae</taxon>
        <taxon>Extremus</taxon>
    </lineage>
</organism>
<evidence type="ECO:0000256" key="3">
    <source>
        <dbReference type="ARBA" id="ARBA00023242"/>
    </source>
</evidence>
<gene>
    <name evidence="5" type="primary">POL5</name>
    <name evidence="5" type="ORF">LTR09_006275</name>
</gene>
<protein>
    <submittedName>
        <fullName evidence="5">DNA-directed DNA polymerase</fullName>
        <ecNumber evidence="5">2.7.7.7</ecNumber>
    </submittedName>
</protein>
<feature type="region of interest" description="Disordered" evidence="4">
    <location>
        <begin position="716"/>
        <end position="793"/>
    </location>
</feature>
<evidence type="ECO:0000313" key="6">
    <source>
        <dbReference type="Proteomes" id="UP001271007"/>
    </source>
</evidence>
<accession>A0AAJ0DF81</accession>
<evidence type="ECO:0000256" key="4">
    <source>
        <dbReference type="SAM" id="MobiDB-lite"/>
    </source>
</evidence>
<dbReference type="EC" id="2.7.7.7" evidence="5"/>
<feature type="compositionally biased region" description="Acidic residues" evidence="4">
    <location>
        <begin position="736"/>
        <end position="764"/>
    </location>
</feature>
<comment type="similarity">
    <text evidence="2">Belongs to the MYBBP1A family.</text>
</comment>
<dbReference type="InterPro" id="IPR007015">
    <property type="entry name" value="DNA_pol_V/MYBBP1A"/>
</dbReference>
<keyword evidence="5" id="KW-0239">DNA-directed DNA polymerase</keyword>
<keyword evidence="5" id="KW-0808">Transferase</keyword>
<reference evidence="5" key="1">
    <citation type="submission" date="2023-04" db="EMBL/GenBank/DDBJ databases">
        <title>Black Yeasts Isolated from many extreme environments.</title>
        <authorList>
            <person name="Coleine C."/>
            <person name="Stajich J.E."/>
            <person name="Selbmann L."/>
        </authorList>
    </citation>
    <scope>NUCLEOTIDE SEQUENCE</scope>
    <source>
        <strain evidence="5">CCFEE 5312</strain>
    </source>
</reference>
<dbReference type="Proteomes" id="UP001271007">
    <property type="component" value="Unassembled WGS sequence"/>
</dbReference>
<keyword evidence="3" id="KW-0539">Nucleus</keyword>
<name>A0AAJ0DF81_9PEZI</name>
<dbReference type="InterPro" id="IPR016024">
    <property type="entry name" value="ARM-type_fold"/>
</dbReference>
<dbReference type="AlphaFoldDB" id="A0AAJ0DF81"/>
<dbReference type="GO" id="GO:0005730">
    <property type="term" value="C:nucleolus"/>
    <property type="evidence" value="ECO:0007669"/>
    <property type="project" value="InterPro"/>
</dbReference>
<evidence type="ECO:0000313" key="5">
    <source>
        <dbReference type="EMBL" id="KAK3052792.1"/>
    </source>
</evidence>
<comment type="caution">
    <text evidence="5">The sequence shown here is derived from an EMBL/GenBank/DDBJ whole genome shotgun (WGS) entry which is preliminary data.</text>
</comment>
<sequence>MAKPKRQREEPMALDNTAGDVHPARQKRLKRTKDDIDLAALYEELADEVQDVRIKAAARLLKSITQDPDEFEEKLDSAEKRLTRGLCSGRKAARLGFSIALAEVLRRKFNRSSGTADGIMVAPTLQNIAKCTEPDGDVGGQEKRDHLLGRCFAYQAVLQSDVGLHDELPPKQWDALTYAIFGLANEKAWLRREVGSMLHDYITSKTGSKLSDARVFALMEAAGRKKLLKTPEGVGLWFATRQQFPRANPQPKVWHHDDPLSSKEHQSLAKIMLEGDSDDVPAAKRSGSRQTFPSFAWRIMLQYWDNDDHAKHFEKFWDYFMSLVFSSSSSPERKAIGLQIFSLAISEVPLAELPGVLNLQVLRCILTQRAKADNHLFEAAKIPLNSMVTRAKREPGSAGVLINEIIDKGAANFDQLTKTKTMESIITAADDRSLASLVHKTHQTCLGRHKRNTAEVDAELRGFSDLLLTMVRTHKDAVATLTMATETLKWKEDFTWLDHLLDFLSVYAFTDKELVPIFQPRLMSILNTLMYGPLRQALQAPVIIVRPLRLDGNALNQLKGGAGASVEKAWKCMDKMYRPNQSPNESIIPGNEAFALLFALCILQCFRHEPDATAALEDLITCYEVKDSSTDAISMIIELLLSFISKPSALFRKLAEQVFTVFAPELTADSLQSLTDILGQKESLAGQQELFDAHGDGDEEGVVESEDDDIEAIDVEDASDVELINGEPASGSGPADADDSDDDAGVSTSEAEDEATDGAEDEEAAFDKKLAEALGTGGVEDGDSDDDGSDMDDEQMMALEPHLATIFKERQKKTSKKQDKKDAKENIINFKNRVLDLLMIYVKTQYAEVLTLDVILPLTNLVRTTTNKQTAEKAFGMLKQYFEACSKNKKLPQLDNTDDVFTVLDEVYAEMKLGGSKLHANACSRSSLFLARVLVAMDREHYERIASMYAKLMSEWWQDKTNKVQPRVFTEWTSWSIATRKQL</sequence>
<feature type="compositionally biased region" description="Acidic residues" evidence="4">
    <location>
        <begin position="780"/>
        <end position="793"/>
    </location>
</feature>
<dbReference type="SUPFAM" id="SSF48371">
    <property type="entry name" value="ARM repeat"/>
    <property type="match status" value="1"/>
</dbReference>
<proteinExistence type="inferred from homology"/>
<dbReference type="GO" id="GO:0006355">
    <property type="term" value="P:regulation of DNA-templated transcription"/>
    <property type="evidence" value="ECO:0007669"/>
    <property type="project" value="InterPro"/>
</dbReference>
<comment type="subcellular location">
    <subcellularLocation>
        <location evidence="1">Nucleus</location>
    </subcellularLocation>
</comment>